<dbReference type="SUPFAM" id="SSF52540">
    <property type="entry name" value="P-loop containing nucleoside triphosphate hydrolases"/>
    <property type="match status" value="1"/>
</dbReference>
<reference evidence="2" key="1">
    <citation type="submission" date="2022-08" db="EMBL/GenBank/DDBJ databases">
        <title>Nisaea acidiphila sp. nov., isolated from a marine algal debris and emended description of the genus Nisaea Urios et al. 2008.</title>
        <authorList>
            <person name="Kwon K."/>
        </authorList>
    </citation>
    <scope>NUCLEOTIDE SEQUENCE</scope>
    <source>
        <strain evidence="2">MEBiC11861</strain>
    </source>
</reference>
<name>A0A9J7B123_9PROT</name>
<protein>
    <submittedName>
        <fullName evidence="2">Double-strand break repair protein AddB</fullName>
    </submittedName>
</protein>
<dbReference type="InterPro" id="IPR027417">
    <property type="entry name" value="P-loop_NTPase"/>
</dbReference>
<dbReference type="Pfam" id="PF12705">
    <property type="entry name" value="PDDEXK_1"/>
    <property type="match status" value="1"/>
</dbReference>
<dbReference type="EMBL" id="CP102480">
    <property type="protein sequence ID" value="UUX51381.1"/>
    <property type="molecule type" value="Genomic_DNA"/>
</dbReference>
<dbReference type="AlphaFoldDB" id="A0A9J7B123"/>
<evidence type="ECO:0000259" key="1">
    <source>
        <dbReference type="Pfam" id="PF12705"/>
    </source>
</evidence>
<gene>
    <name evidence="2" type="primary">addB</name>
    <name evidence="2" type="ORF">NUH88_06715</name>
</gene>
<proteinExistence type="predicted"/>
<evidence type="ECO:0000313" key="3">
    <source>
        <dbReference type="Proteomes" id="UP001060336"/>
    </source>
</evidence>
<evidence type="ECO:0000313" key="2">
    <source>
        <dbReference type="EMBL" id="UUX51381.1"/>
    </source>
</evidence>
<dbReference type="InterPro" id="IPR014153">
    <property type="entry name" value="Ds_break_AddB"/>
</dbReference>
<dbReference type="KEGG" id="naci:NUH88_06715"/>
<dbReference type="Proteomes" id="UP001060336">
    <property type="component" value="Chromosome"/>
</dbReference>
<dbReference type="InterPro" id="IPR011604">
    <property type="entry name" value="PDDEXK-like_dom_sf"/>
</dbReference>
<keyword evidence="3" id="KW-1185">Reference proteome</keyword>
<organism evidence="2 3">
    <name type="scientific">Nisaea acidiphila</name>
    <dbReference type="NCBI Taxonomy" id="1862145"/>
    <lineage>
        <taxon>Bacteria</taxon>
        <taxon>Pseudomonadati</taxon>
        <taxon>Pseudomonadota</taxon>
        <taxon>Alphaproteobacteria</taxon>
        <taxon>Rhodospirillales</taxon>
        <taxon>Thalassobaculaceae</taxon>
        <taxon>Nisaea</taxon>
    </lineage>
</organism>
<feature type="domain" description="PD-(D/E)XK endonuclease-like" evidence="1">
    <location>
        <begin position="728"/>
        <end position="968"/>
    </location>
</feature>
<dbReference type="NCBIfam" id="TIGR02786">
    <property type="entry name" value="addB_alphas"/>
    <property type="match status" value="1"/>
</dbReference>
<dbReference type="Gene3D" id="3.90.320.10">
    <property type="match status" value="1"/>
</dbReference>
<dbReference type="InterPro" id="IPR038726">
    <property type="entry name" value="PDDEXK_AddAB-type"/>
</dbReference>
<dbReference type="RefSeq" id="WP_257770824.1">
    <property type="nucleotide sequence ID" value="NZ_CP102480.1"/>
</dbReference>
<sequence>MGIGGLYAIAATDGFADTLAKGLWEEAGEDPMVLARMSVLLPTRRAVRTLRESFLRLGNGRPMLLPAMRPVGDIDDEEGTFGGLDGAVAAGDLPPAVPGLRRQLLLTQLVQRFLERKDSGSAIHAAGVDHAALLAGELARFLDQVHTEQVRYEGLAGLARERYAAHWQEVLEFLSIATEFWPAMLAEEGAMEAPLRHAALVDRLAALWAGSPPEDPVIVAGSTGSIPATARLMGAVLGLPRGSVVLPGLDRDADAATWSAIEGDSGHAQHNLALLLQRLGKRREEVQIWPVAAERKTHSARARLIQEVLRPAETTEAWRRLAETDQELLSSGTEGLSVLSCPSHHEEAETIALMLREALEDQTRTAALVTPDRVLARRVKAALRRWEVEVDDSAGQPLAATLPMTFWLATADMAVEACAPVPLLAALKHPLAAGGMAQPRFRRRVRTLEREVLRGPRPAPGPGGLLAALDEAFADEDRDDMRAWIDRLAEPISFFSGLLRSDEISLIDLLSAHNAVAEALAATDEESGDKRLWAGEAGEDAANFLAELAESARDFPPLDGRDYLSLLEALLVGRVHRPRYGTHPRLAILGPLEGRLQQYDLMILGGLNEGTWPPDPGADPWMSRPMRAEFGLPAPERRIGLSAHDFQMAASAPEVVLTRAERVEGAPTVASRWWLRMETVLRALQLTEKVRCPLADYPHWQQELDRPAKLDPVKPPTPRPPIDARPRRFSVTEIETWVRDPYAIYAKRVLGLRSLDPLDADPGAADRGTMIHRALELFTNEFPKDIPPGALERLIEIGRGEFAREIAHPSVQAFWWPRFERIAEWFVETERVRRSGIAAIWTEKKGHVTVRGLKDPVDLNCEADRIERLADGGYAIVDFKTGAPPTESQVTAGYSPQLPLEALILSMGGFEGLPEGAVDALEYWRLSGGDPAGERKAIKAAIETLVTEAEEGLLNLIRTFDDPETPYRSRPAPEYAPRYSDYEHLARVKEWSAGGELS</sequence>
<accession>A0A9J7B123</accession>